<keyword evidence="2" id="KW-1185">Reference proteome</keyword>
<proteinExistence type="predicted"/>
<dbReference type="OrthoDB" id="7873348at2"/>
<evidence type="ECO:0000313" key="1">
    <source>
        <dbReference type="EMBL" id="AGT09978.1"/>
    </source>
</evidence>
<dbReference type="STRING" id="1367847.JCM7686_2938"/>
<accession>S5YES5</accession>
<gene>
    <name evidence="1" type="ORF">JCM7686_2938</name>
</gene>
<reference evidence="1 2" key="1">
    <citation type="journal article" date="2014" name="BMC Genomics">
        <title>Architecture and functions of a multipartite genome of the methylotrophic bacterium Paracoccus aminophilus JCM 7686, containing primary and secondary chromids.</title>
        <authorList>
            <person name="Dziewit L."/>
            <person name="Czarnecki J."/>
            <person name="Wibberg D."/>
            <person name="Radlinska M."/>
            <person name="Mrozek P."/>
            <person name="Szymczak M."/>
            <person name="Schluter A."/>
            <person name="Puhler A."/>
            <person name="Bartosik D."/>
        </authorList>
    </citation>
    <scope>NUCLEOTIDE SEQUENCE [LARGE SCALE GENOMIC DNA]</scope>
    <source>
        <strain evidence="1">JCM 7686</strain>
    </source>
</reference>
<dbReference type="Proteomes" id="UP000015480">
    <property type="component" value="Chromosome"/>
</dbReference>
<dbReference type="RefSeq" id="WP_020951616.1">
    <property type="nucleotide sequence ID" value="NC_022041.1"/>
</dbReference>
<dbReference type="AlphaFoldDB" id="S5YES5"/>
<evidence type="ECO:0000313" key="2">
    <source>
        <dbReference type="Proteomes" id="UP000015480"/>
    </source>
</evidence>
<dbReference type="HOGENOM" id="CLU_148493_0_0_5"/>
<dbReference type="EMBL" id="CP006650">
    <property type="protein sequence ID" value="AGT09978.1"/>
    <property type="molecule type" value="Genomic_DNA"/>
</dbReference>
<name>S5YES5_PARAH</name>
<dbReference type="eggNOG" id="COG1396">
    <property type="taxonomic scope" value="Bacteria"/>
</dbReference>
<sequence length="110" mass="11959">MKDGWISRLKAAIDDDGRSLRAISTAAGLGPNYLEQTFNRGSSPVQQKLAAILDELGQDAAVFVYTGVRANAQTIEYLNLLAEAPEDLRQSTLDLLAKLGRERKLPTGDD</sequence>
<protein>
    <submittedName>
        <fullName evidence="1">Uncharacterized protein</fullName>
    </submittedName>
</protein>
<dbReference type="KEGG" id="pami:JCM7686_2938"/>
<organism evidence="1 2">
    <name type="scientific">Paracoccus aminophilus JCM 7686</name>
    <dbReference type="NCBI Taxonomy" id="1367847"/>
    <lineage>
        <taxon>Bacteria</taxon>
        <taxon>Pseudomonadati</taxon>
        <taxon>Pseudomonadota</taxon>
        <taxon>Alphaproteobacteria</taxon>
        <taxon>Rhodobacterales</taxon>
        <taxon>Paracoccaceae</taxon>
        <taxon>Paracoccus</taxon>
    </lineage>
</organism>